<dbReference type="EMBL" id="RCZG01000015">
    <property type="protein sequence ID" value="TPG29689.1"/>
    <property type="molecule type" value="Genomic_DNA"/>
</dbReference>
<feature type="binding site" evidence="4">
    <location>
        <position position="59"/>
    </location>
    <ligand>
        <name>substrate</name>
    </ligand>
</feature>
<dbReference type="GO" id="GO:0005737">
    <property type="term" value="C:cytoplasm"/>
    <property type="evidence" value="ECO:0007669"/>
    <property type="project" value="TreeGrafter"/>
</dbReference>
<evidence type="ECO:0000256" key="3">
    <source>
        <dbReference type="PIRSR" id="PIRSR613078-1"/>
    </source>
</evidence>
<dbReference type="Gene3D" id="3.40.50.1240">
    <property type="entry name" value="Phosphoglycerate mutase-like"/>
    <property type="match status" value="1"/>
</dbReference>
<evidence type="ECO:0000313" key="5">
    <source>
        <dbReference type="EMBL" id="TPG29689.1"/>
    </source>
</evidence>
<evidence type="ECO:0000256" key="2">
    <source>
        <dbReference type="ARBA" id="ARBA00023235"/>
    </source>
</evidence>
<evidence type="ECO:0000313" key="6">
    <source>
        <dbReference type="Proteomes" id="UP000320095"/>
    </source>
</evidence>
<dbReference type="InterPro" id="IPR013078">
    <property type="entry name" value="His_Pase_superF_clade-1"/>
</dbReference>
<name>A0A502DYE0_9MYCO</name>
<reference evidence="5 6" key="1">
    <citation type="journal article" date="2019" name="Environ. Microbiol.">
        <title>Species interactions and distinct microbial communities in high Arctic permafrost affected cryosols are associated with the CH4 and CO2 gas fluxes.</title>
        <authorList>
            <person name="Altshuler I."/>
            <person name="Hamel J."/>
            <person name="Turney S."/>
            <person name="Magnuson E."/>
            <person name="Levesque R."/>
            <person name="Greer C."/>
            <person name="Whyte L.G."/>
        </authorList>
    </citation>
    <scope>NUCLEOTIDE SEQUENCE [LARGE SCALE GENOMIC DNA]</scope>
    <source>
        <strain evidence="5 6">S5.20</strain>
    </source>
</reference>
<keyword evidence="1" id="KW-0324">Glycolysis</keyword>
<dbReference type="PANTHER" id="PTHR48100:SF1">
    <property type="entry name" value="HISTIDINE PHOSPHATASE FAMILY PROTEIN-RELATED"/>
    <property type="match status" value="1"/>
</dbReference>
<sequence>MTGRLVLVRHGQSHGNVARRLDTRPPGAALTELGHEQARTFGREWQHPVGLVAHSTALRAAETAARIGEQLGLSTVQLDGIHEVQVGDLENRNDDAAHDEFNAIYRLWQEGDVEVPLPGGESGRHVLDRYLPVVRELRVRYLDDHAWTGDVVVVSHGAAIRLVGAVLSGVDPGFALEHHLANTECVVLSPITDGRWSCVQWAARTPPFEPVEHPDEDALHPIDPMG</sequence>
<proteinExistence type="predicted"/>
<dbReference type="SMART" id="SM00855">
    <property type="entry name" value="PGAM"/>
    <property type="match status" value="1"/>
</dbReference>
<evidence type="ECO:0000256" key="4">
    <source>
        <dbReference type="PIRSR" id="PIRSR613078-2"/>
    </source>
</evidence>
<dbReference type="Proteomes" id="UP000320095">
    <property type="component" value="Unassembled WGS sequence"/>
</dbReference>
<dbReference type="InterPro" id="IPR050275">
    <property type="entry name" value="PGM_Phosphatase"/>
</dbReference>
<feature type="binding site" evidence="4">
    <location>
        <begin position="9"/>
        <end position="16"/>
    </location>
    <ligand>
        <name>substrate</name>
    </ligand>
</feature>
<dbReference type="SUPFAM" id="SSF53254">
    <property type="entry name" value="Phosphoglycerate mutase-like"/>
    <property type="match status" value="1"/>
</dbReference>
<organism evidence="5 6">
    <name type="scientific">Mycolicibacterium hodleri</name>
    <dbReference type="NCBI Taxonomy" id="49897"/>
    <lineage>
        <taxon>Bacteria</taxon>
        <taxon>Bacillati</taxon>
        <taxon>Actinomycetota</taxon>
        <taxon>Actinomycetes</taxon>
        <taxon>Mycobacteriales</taxon>
        <taxon>Mycobacteriaceae</taxon>
        <taxon>Mycolicibacterium</taxon>
    </lineage>
</organism>
<comment type="caution">
    <text evidence="5">The sequence shown here is derived from an EMBL/GenBank/DDBJ whole genome shotgun (WGS) entry which is preliminary data.</text>
</comment>
<dbReference type="GO" id="GO:0016791">
    <property type="term" value="F:phosphatase activity"/>
    <property type="evidence" value="ECO:0007669"/>
    <property type="project" value="TreeGrafter"/>
</dbReference>
<dbReference type="InterPro" id="IPR001345">
    <property type="entry name" value="PG/BPGM_mutase_AS"/>
</dbReference>
<dbReference type="AlphaFoldDB" id="A0A502DYE0"/>
<dbReference type="OrthoDB" id="9793115at2"/>
<dbReference type="PANTHER" id="PTHR48100">
    <property type="entry name" value="BROAD-SPECIFICITY PHOSPHATASE YOR283W-RELATED"/>
    <property type="match status" value="1"/>
</dbReference>
<dbReference type="InterPro" id="IPR029033">
    <property type="entry name" value="His_PPase_superfam"/>
</dbReference>
<dbReference type="PROSITE" id="PS00175">
    <property type="entry name" value="PG_MUTASE"/>
    <property type="match status" value="1"/>
</dbReference>
<evidence type="ECO:0000256" key="1">
    <source>
        <dbReference type="ARBA" id="ARBA00023152"/>
    </source>
</evidence>
<accession>A0A502DYE0</accession>
<keyword evidence="6" id="KW-1185">Reference proteome</keyword>
<feature type="active site" description="Proton donor/acceptor" evidence="3">
    <location>
        <position position="83"/>
    </location>
</feature>
<dbReference type="RefSeq" id="WP_140697803.1">
    <property type="nucleotide sequence ID" value="NZ_RCZG01000015.1"/>
</dbReference>
<dbReference type="CDD" id="cd07067">
    <property type="entry name" value="HP_PGM_like"/>
    <property type="match status" value="1"/>
</dbReference>
<keyword evidence="2" id="KW-0413">Isomerase</keyword>
<protein>
    <submittedName>
        <fullName evidence="5">Histidine phosphatase family protein</fullName>
    </submittedName>
</protein>
<dbReference type="Pfam" id="PF00300">
    <property type="entry name" value="His_Phos_1"/>
    <property type="match status" value="1"/>
</dbReference>
<feature type="active site" description="Tele-phosphohistidine intermediate" evidence="3">
    <location>
        <position position="10"/>
    </location>
</feature>
<gene>
    <name evidence="5" type="ORF">EAH80_25990</name>
</gene>